<reference evidence="1" key="1">
    <citation type="submission" date="2021-08" db="EMBL/GenBank/DDBJ databases">
        <title>WGS assembly of Ceratopteris richardii.</title>
        <authorList>
            <person name="Marchant D.B."/>
            <person name="Chen G."/>
            <person name="Jenkins J."/>
            <person name="Shu S."/>
            <person name="Leebens-Mack J."/>
            <person name="Grimwood J."/>
            <person name="Schmutz J."/>
            <person name="Soltis P."/>
            <person name="Soltis D."/>
            <person name="Chen Z.-H."/>
        </authorList>
    </citation>
    <scope>NUCLEOTIDE SEQUENCE</scope>
    <source>
        <strain evidence="1">Whitten #5841</strain>
        <tissue evidence="1">Leaf</tissue>
    </source>
</reference>
<evidence type="ECO:0000313" key="1">
    <source>
        <dbReference type="EMBL" id="KAH7431025.1"/>
    </source>
</evidence>
<keyword evidence="2" id="KW-1185">Reference proteome</keyword>
<dbReference type="AlphaFoldDB" id="A0A8T2UBU0"/>
<name>A0A8T2UBU0_CERRI</name>
<dbReference type="Proteomes" id="UP000825935">
    <property type="component" value="Chromosome 8"/>
</dbReference>
<comment type="caution">
    <text evidence="1">The sequence shown here is derived from an EMBL/GenBank/DDBJ whole genome shotgun (WGS) entry which is preliminary data.</text>
</comment>
<evidence type="ECO:0000313" key="2">
    <source>
        <dbReference type="Proteomes" id="UP000825935"/>
    </source>
</evidence>
<organism evidence="1 2">
    <name type="scientific">Ceratopteris richardii</name>
    <name type="common">Triangle waterfern</name>
    <dbReference type="NCBI Taxonomy" id="49495"/>
    <lineage>
        <taxon>Eukaryota</taxon>
        <taxon>Viridiplantae</taxon>
        <taxon>Streptophyta</taxon>
        <taxon>Embryophyta</taxon>
        <taxon>Tracheophyta</taxon>
        <taxon>Polypodiopsida</taxon>
        <taxon>Polypodiidae</taxon>
        <taxon>Polypodiales</taxon>
        <taxon>Pteridineae</taxon>
        <taxon>Pteridaceae</taxon>
        <taxon>Parkerioideae</taxon>
        <taxon>Ceratopteris</taxon>
    </lineage>
</organism>
<accession>A0A8T2UBU0</accession>
<proteinExistence type="predicted"/>
<dbReference type="EMBL" id="CM035413">
    <property type="protein sequence ID" value="KAH7431025.1"/>
    <property type="molecule type" value="Genomic_DNA"/>
</dbReference>
<protein>
    <submittedName>
        <fullName evidence="1">Uncharacterized protein</fullName>
    </submittedName>
</protein>
<gene>
    <name evidence="1" type="ORF">KP509_08G025700</name>
</gene>
<sequence length="169" mass="19132">MGEGPIRTATSWTLLPKYSSSRVTSKPYKRSSGKTSNLQTQPSRSLQYMYSVGLVTKIAILGFDGLQGVEAIGFKDWKSHLFEIPQSYELQTVEGSGFKHWKARQFEIPQSQQVSTHNVPPHGHDDCFVLGAPHPRWLLLSQNSLLPAHDPPHIDFENLFLRKHEGWHA</sequence>